<feature type="non-terminal residue" evidence="1">
    <location>
        <position position="1"/>
    </location>
</feature>
<sequence>QRVDDSAGCLELFQRNKKDFLMRYVTMDETCIHHYTPESNRQSASWTATGETRQK</sequence>
<feature type="non-terminal residue" evidence="1">
    <location>
        <position position="55"/>
    </location>
</feature>
<evidence type="ECO:0000313" key="2">
    <source>
        <dbReference type="Proteomes" id="UP000008237"/>
    </source>
</evidence>
<dbReference type="Gene3D" id="3.30.420.10">
    <property type="entry name" value="Ribonuclease H-like superfamily/Ribonuclease H"/>
    <property type="match status" value="1"/>
</dbReference>
<keyword evidence="2" id="KW-1185">Reference proteome</keyword>
<dbReference type="GO" id="GO:0003676">
    <property type="term" value="F:nucleic acid binding"/>
    <property type="evidence" value="ECO:0007669"/>
    <property type="project" value="InterPro"/>
</dbReference>
<accession>E2B690</accession>
<evidence type="ECO:0000313" key="1">
    <source>
        <dbReference type="EMBL" id="EFN88783.1"/>
    </source>
</evidence>
<gene>
    <name evidence="1" type="ORF">EAI_13023</name>
</gene>
<proteinExistence type="predicted"/>
<dbReference type="OMA" id="DETCIHH"/>
<protein>
    <recommendedName>
        <fullName evidence="3">Histone-lysine N-methyltransferase SETMAR</fullName>
    </recommendedName>
</protein>
<dbReference type="InterPro" id="IPR036397">
    <property type="entry name" value="RNaseH_sf"/>
</dbReference>
<dbReference type="AlphaFoldDB" id="E2B690"/>
<name>E2B690_HARSA</name>
<dbReference type="Proteomes" id="UP000008237">
    <property type="component" value="Unassembled WGS sequence"/>
</dbReference>
<dbReference type="OrthoDB" id="7543959at2759"/>
<reference evidence="1 2" key="1">
    <citation type="journal article" date="2010" name="Science">
        <title>Genomic comparison of the ants Camponotus floridanus and Harpegnathos saltator.</title>
        <authorList>
            <person name="Bonasio R."/>
            <person name="Zhang G."/>
            <person name="Ye C."/>
            <person name="Mutti N.S."/>
            <person name="Fang X."/>
            <person name="Qin N."/>
            <person name="Donahue G."/>
            <person name="Yang P."/>
            <person name="Li Q."/>
            <person name="Li C."/>
            <person name="Zhang P."/>
            <person name="Huang Z."/>
            <person name="Berger S.L."/>
            <person name="Reinberg D."/>
            <person name="Wang J."/>
            <person name="Liebig J."/>
        </authorList>
    </citation>
    <scope>NUCLEOTIDE SEQUENCE [LARGE SCALE GENOMIC DNA]</scope>
    <source>
        <strain evidence="1 2">R22 G/1</strain>
    </source>
</reference>
<organism evidence="2">
    <name type="scientific">Harpegnathos saltator</name>
    <name type="common">Jerdon's jumping ant</name>
    <dbReference type="NCBI Taxonomy" id="610380"/>
    <lineage>
        <taxon>Eukaryota</taxon>
        <taxon>Metazoa</taxon>
        <taxon>Ecdysozoa</taxon>
        <taxon>Arthropoda</taxon>
        <taxon>Hexapoda</taxon>
        <taxon>Insecta</taxon>
        <taxon>Pterygota</taxon>
        <taxon>Neoptera</taxon>
        <taxon>Endopterygota</taxon>
        <taxon>Hymenoptera</taxon>
        <taxon>Apocrita</taxon>
        <taxon>Aculeata</taxon>
        <taxon>Formicoidea</taxon>
        <taxon>Formicidae</taxon>
        <taxon>Ponerinae</taxon>
        <taxon>Ponerini</taxon>
        <taxon>Harpegnathos</taxon>
    </lineage>
</organism>
<dbReference type="InParanoid" id="E2B690"/>
<evidence type="ECO:0008006" key="3">
    <source>
        <dbReference type="Google" id="ProtNLM"/>
    </source>
</evidence>
<dbReference type="EMBL" id="GL445930">
    <property type="protein sequence ID" value="EFN88783.1"/>
    <property type="molecule type" value="Genomic_DNA"/>
</dbReference>